<dbReference type="RefSeq" id="WP_083995593.1">
    <property type="nucleotide sequence ID" value="NZ_CP080624.1"/>
</dbReference>
<organism evidence="2 3">
    <name type="scientific">Acidiferrobacter thiooxydans</name>
    <dbReference type="NCBI Taxonomy" id="163359"/>
    <lineage>
        <taxon>Bacteria</taxon>
        <taxon>Pseudomonadati</taxon>
        <taxon>Pseudomonadota</taxon>
        <taxon>Gammaproteobacteria</taxon>
        <taxon>Acidiferrobacterales</taxon>
        <taxon>Acidiferrobacteraceae</taxon>
        <taxon>Acidiferrobacter</taxon>
    </lineage>
</organism>
<dbReference type="PROSITE" id="PS50887">
    <property type="entry name" value="GGDEF"/>
    <property type="match status" value="1"/>
</dbReference>
<comment type="caution">
    <text evidence="2">The sequence shown here is derived from an EMBL/GenBank/DDBJ whole genome shotgun (WGS) entry which is preliminary data.</text>
</comment>
<dbReference type="CDD" id="cd12915">
    <property type="entry name" value="PDC2_DGC_like"/>
    <property type="match status" value="1"/>
</dbReference>
<dbReference type="GO" id="GO:0003824">
    <property type="term" value="F:catalytic activity"/>
    <property type="evidence" value="ECO:0007669"/>
    <property type="project" value="UniProtKB-ARBA"/>
</dbReference>
<dbReference type="PANTHER" id="PTHR46663:SF2">
    <property type="entry name" value="GGDEF DOMAIN-CONTAINING PROTEIN"/>
    <property type="match status" value="1"/>
</dbReference>
<dbReference type="PANTHER" id="PTHR46663">
    <property type="entry name" value="DIGUANYLATE CYCLASE DGCT-RELATED"/>
    <property type="match status" value="1"/>
</dbReference>
<gene>
    <name evidence="2" type="ORF">C4900_08410</name>
</gene>
<dbReference type="CDD" id="cd18773">
    <property type="entry name" value="PDC1_HK_sensor"/>
    <property type="match status" value="1"/>
</dbReference>
<evidence type="ECO:0000313" key="3">
    <source>
        <dbReference type="Proteomes" id="UP000253250"/>
    </source>
</evidence>
<dbReference type="InterPro" id="IPR043128">
    <property type="entry name" value="Rev_trsase/Diguanyl_cyclase"/>
</dbReference>
<sequence>MGRPRGPKGASQGWRSAWRQRFRAVPYRYALMAAYWFAVVATVLFSALYGWHSWRRYEKTGIDRLMLTTSLIAIATHDDLDREASSLRFLAHHLAKIHPLRHPARARRLLSEYQKVSPEVASAELIAPDGQVIASTAVPKGQPLPDFRQDAQIWPSLERALAHPGLYIQRPIHGLLADHWVIGFSDTVMGLGGRAHFLVTTPIRFGNFEDLFARLTLPSGLAVGILRSDGYIEGRTPVPRGQLAALLDRSQTGILTKILKRHPHAARGAFSGWVSSDREYRYGVFVRIADYPLVAFADVPRALWVAQWWHRQVEIPLIFLIVALTFSGYAYRQVQALAVRWEVEAARRADFLENLATHDPLTGLLNRKGLYPVLQRAIARAEREGRLLVVGFLDIDDFKGINDRYGHAAGDAVLKTLARRLERTLRGTDRVARLGGDEFVLLIEGLRQKADLAPVVTHLKAALDGPFYADPREIAVRVSLGVAFFPLDALDAERLISRADRAMYAAKERAANDERGWVRFYTHDMPADPDAGGRPDGRSDD</sequence>
<dbReference type="InterPro" id="IPR000160">
    <property type="entry name" value="GGDEF_dom"/>
</dbReference>
<keyword evidence="3" id="KW-1185">Reference proteome</keyword>
<dbReference type="NCBIfam" id="TIGR00254">
    <property type="entry name" value="GGDEF"/>
    <property type="match status" value="1"/>
</dbReference>
<dbReference type="AlphaFoldDB" id="A0A1C2G4S9"/>
<dbReference type="SMART" id="SM00267">
    <property type="entry name" value="GGDEF"/>
    <property type="match status" value="1"/>
</dbReference>
<reference evidence="2 3" key="1">
    <citation type="submission" date="2018-02" db="EMBL/GenBank/DDBJ databases">
        <title>Insights into the biology of acidophilic members of the Acidiferrobacteraceae family derived from comparative genomic analyses.</title>
        <authorList>
            <person name="Issotta F."/>
            <person name="Thyssen C."/>
            <person name="Mena C."/>
            <person name="Moya A."/>
            <person name="Bellenberg S."/>
            <person name="Sproer C."/>
            <person name="Covarrubias P.C."/>
            <person name="Sand W."/>
            <person name="Quatrini R."/>
            <person name="Vera M."/>
        </authorList>
    </citation>
    <scope>NUCLEOTIDE SEQUENCE [LARGE SCALE GENOMIC DNA]</scope>
    <source>
        <strain evidence="3">m-1</strain>
    </source>
</reference>
<dbReference type="CDD" id="cd01949">
    <property type="entry name" value="GGDEF"/>
    <property type="match status" value="1"/>
</dbReference>
<dbReference type="EMBL" id="PSYR01000002">
    <property type="protein sequence ID" value="RCN55914.1"/>
    <property type="molecule type" value="Genomic_DNA"/>
</dbReference>
<protein>
    <submittedName>
        <fullName evidence="2">GGDEF domain-containing protein</fullName>
    </submittedName>
</protein>
<dbReference type="Pfam" id="PF00990">
    <property type="entry name" value="GGDEF"/>
    <property type="match status" value="1"/>
</dbReference>
<evidence type="ECO:0000256" key="1">
    <source>
        <dbReference type="ARBA" id="ARBA00001946"/>
    </source>
</evidence>
<dbReference type="FunFam" id="3.30.70.270:FF:000001">
    <property type="entry name" value="Diguanylate cyclase domain protein"/>
    <property type="match status" value="1"/>
</dbReference>
<proteinExistence type="predicted"/>
<dbReference type="InterPro" id="IPR029787">
    <property type="entry name" value="Nucleotide_cyclase"/>
</dbReference>
<dbReference type="OrthoDB" id="9812358at2"/>
<name>A0A1C2G4S9_9GAMM</name>
<dbReference type="SUPFAM" id="SSF55073">
    <property type="entry name" value="Nucleotide cyclase"/>
    <property type="match status" value="1"/>
</dbReference>
<dbReference type="InterPro" id="IPR052163">
    <property type="entry name" value="DGC-Regulatory_Protein"/>
</dbReference>
<dbReference type="Gene3D" id="3.30.70.270">
    <property type="match status" value="1"/>
</dbReference>
<dbReference type="Proteomes" id="UP000253250">
    <property type="component" value="Unassembled WGS sequence"/>
</dbReference>
<dbReference type="Gene3D" id="3.30.450.20">
    <property type="entry name" value="PAS domain"/>
    <property type="match status" value="2"/>
</dbReference>
<evidence type="ECO:0000313" key="2">
    <source>
        <dbReference type="EMBL" id="RCN55914.1"/>
    </source>
</evidence>
<accession>A0A1C2G4S9</accession>
<comment type="cofactor">
    <cofactor evidence="1">
        <name>Mg(2+)</name>
        <dbReference type="ChEBI" id="CHEBI:18420"/>
    </cofactor>
</comment>
<dbReference type="STRING" id="163359.A9R16_06760"/>